<keyword evidence="3 5" id="KW-1133">Transmembrane helix</keyword>
<evidence type="ECO:0000313" key="7">
    <source>
        <dbReference type="Proteomes" id="UP001601444"/>
    </source>
</evidence>
<keyword evidence="4 5" id="KW-0472">Membrane</keyword>
<evidence type="ECO:0000313" key="6">
    <source>
        <dbReference type="EMBL" id="MFF0546355.1"/>
    </source>
</evidence>
<evidence type="ECO:0000256" key="1">
    <source>
        <dbReference type="ARBA" id="ARBA00004141"/>
    </source>
</evidence>
<evidence type="ECO:0000256" key="2">
    <source>
        <dbReference type="ARBA" id="ARBA00022692"/>
    </source>
</evidence>
<name>A0ABW6PV95_9NOCA</name>
<dbReference type="InterPro" id="IPR032808">
    <property type="entry name" value="DoxX"/>
</dbReference>
<accession>A0ABW6PV95</accession>
<feature type="transmembrane region" description="Helical" evidence="5">
    <location>
        <begin position="92"/>
        <end position="111"/>
    </location>
</feature>
<reference evidence="6 7" key="1">
    <citation type="submission" date="2024-10" db="EMBL/GenBank/DDBJ databases">
        <title>The Natural Products Discovery Center: Release of the First 8490 Sequenced Strains for Exploring Actinobacteria Biosynthetic Diversity.</title>
        <authorList>
            <person name="Kalkreuter E."/>
            <person name="Kautsar S.A."/>
            <person name="Yang D."/>
            <person name="Bader C.D."/>
            <person name="Teijaro C.N."/>
            <person name="Fluegel L."/>
            <person name="Davis C.M."/>
            <person name="Simpson J.R."/>
            <person name="Lauterbach L."/>
            <person name="Steele A.D."/>
            <person name="Gui C."/>
            <person name="Meng S."/>
            <person name="Li G."/>
            <person name="Viehrig K."/>
            <person name="Ye F."/>
            <person name="Su P."/>
            <person name="Kiefer A.F."/>
            <person name="Nichols A."/>
            <person name="Cepeda A.J."/>
            <person name="Yan W."/>
            <person name="Fan B."/>
            <person name="Jiang Y."/>
            <person name="Adhikari A."/>
            <person name="Zheng C.-J."/>
            <person name="Schuster L."/>
            <person name="Cowan T.M."/>
            <person name="Smanski M.J."/>
            <person name="Chevrette M.G."/>
            <person name="De Carvalho L.P.S."/>
            <person name="Shen B."/>
        </authorList>
    </citation>
    <scope>NUCLEOTIDE SEQUENCE [LARGE SCALE GENOMIC DNA]</scope>
    <source>
        <strain evidence="6 7">NPDC004045</strain>
    </source>
</reference>
<keyword evidence="7" id="KW-1185">Reference proteome</keyword>
<proteinExistence type="predicted"/>
<dbReference type="Pfam" id="PF07681">
    <property type="entry name" value="DoxX"/>
    <property type="match status" value="1"/>
</dbReference>
<comment type="subcellular location">
    <subcellularLocation>
        <location evidence="1">Membrane</location>
        <topology evidence="1">Multi-pass membrane protein</topology>
    </subcellularLocation>
</comment>
<dbReference type="RefSeq" id="WP_387702720.1">
    <property type="nucleotide sequence ID" value="NZ_JBIAMX010000020.1"/>
</dbReference>
<sequence>MTVRTATPTEPTLDDPGYQAFWALRLGFGVLPVLFGLDKFAHVLTDDWTRYLAGFLGDLAPGGADTAMHLVGVVEIVAGIAVLVFPRVGAPLVAAWLAGIVVDLLIVGGYGDIALRDVGLLAAALVLTRLSWAYPAGVPRRS</sequence>
<evidence type="ECO:0000256" key="3">
    <source>
        <dbReference type="ARBA" id="ARBA00022989"/>
    </source>
</evidence>
<dbReference type="Proteomes" id="UP001601444">
    <property type="component" value="Unassembled WGS sequence"/>
</dbReference>
<gene>
    <name evidence="6" type="ORF">ACFYTF_26325</name>
</gene>
<keyword evidence="2 5" id="KW-0812">Transmembrane</keyword>
<protein>
    <recommendedName>
        <fullName evidence="8">DoxX family protein</fullName>
    </recommendedName>
</protein>
<evidence type="ECO:0008006" key="8">
    <source>
        <dbReference type="Google" id="ProtNLM"/>
    </source>
</evidence>
<feature type="transmembrane region" description="Helical" evidence="5">
    <location>
        <begin position="20"/>
        <end position="37"/>
    </location>
</feature>
<comment type="caution">
    <text evidence="6">The sequence shown here is derived from an EMBL/GenBank/DDBJ whole genome shotgun (WGS) entry which is preliminary data.</text>
</comment>
<feature type="transmembrane region" description="Helical" evidence="5">
    <location>
        <begin position="67"/>
        <end position="86"/>
    </location>
</feature>
<evidence type="ECO:0000256" key="4">
    <source>
        <dbReference type="ARBA" id="ARBA00023136"/>
    </source>
</evidence>
<evidence type="ECO:0000256" key="5">
    <source>
        <dbReference type="SAM" id="Phobius"/>
    </source>
</evidence>
<organism evidence="6 7">
    <name type="scientific">Nocardia thailandica</name>
    <dbReference type="NCBI Taxonomy" id="257275"/>
    <lineage>
        <taxon>Bacteria</taxon>
        <taxon>Bacillati</taxon>
        <taxon>Actinomycetota</taxon>
        <taxon>Actinomycetes</taxon>
        <taxon>Mycobacteriales</taxon>
        <taxon>Nocardiaceae</taxon>
        <taxon>Nocardia</taxon>
    </lineage>
</organism>
<dbReference type="EMBL" id="JBIAMX010000020">
    <property type="protein sequence ID" value="MFF0546355.1"/>
    <property type="molecule type" value="Genomic_DNA"/>
</dbReference>